<feature type="transmembrane region" description="Helical" evidence="5">
    <location>
        <begin position="12"/>
        <end position="31"/>
    </location>
</feature>
<dbReference type="GO" id="GO:0016020">
    <property type="term" value="C:membrane"/>
    <property type="evidence" value="ECO:0007669"/>
    <property type="project" value="UniProtKB-SubCell"/>
</dbReference>
<evidence type="ECO:0000313" key="8">
    <source>
        <dbReference type="EMBL" id="QDU33686.1"/>
    </source>
</evidence>
<protein>
    <submittedName>
        <fullName evidence="8">Methyl-accepting chemotaxis protein PctC</fullName>
    </submittedName>
</protein>
<name>A0A517YTY4_9BACT</name>
<feature type="domain" description="Methyl-accepting transducer" evidence="6">
    <location>
        <begin position="394"/>
        <end position="630"/>
    </location>
</feature>
<dbReference type="Gene3D" id="1.10.287.950">
    <property type="entry name" value="Methyl-accepting chemotaxis protein"/>
    <property type="match status" value="1"/>
</dbReference>
<gene>
    <name evidence="8" type="primary">pctC_1</name>
    <name evidence="8" type="ORF">KS4_17420</name>
</gene>
<dbReference type="PROSITE" id="PS50111">
    <property type="entry name" value="CHEMOTAXIS_TRANSDUC_2"/>
    <property type="match status" value="1"/>
</dbReference>
<evidence type="ECO:0000259" key="7">
    <source>
        <dbReference type="PROSITE" id="PS50885"/>
    </source>
</evidence>
<dbReference type="Pfam" id="PF12729">
    <property type="entry name" value="4HB_MCP_1"/>
    <property type="match status" value="1"/>
</dbReference>
<dbReference type="InterPro" id="IPR004089">
    <property type="entry name" value="MCPsignal_dom"/>
</dbReference>
<keyword evidence="5" id="KW-0472">Membrane</keyword>
<keyword evidence="5" id="KW-1133">Transmembrane helix</keyword>
<comment type="subcellular location">
    <subcellularLocation>
        <location evidence="1">Membrane</location>
    </subcellularLocation>
</comment>
<keyword evidence="5" id="KW-0812">Transmembrane</keyword>
<dbReference type="KEGG" id="pcor:KS4_17420"/>
<dbReference type="PANTHER" id="PTHR32089:SF112">
    <property type="entry name" value="LYSOZYME-LIKE PROTEIN-RELATED"/>
    <property type="match status" value="1"/>
</dbReference>
<evidence type="ECO:0000256" key="5">
    <source>
        <dbReference type="SAM" id="Phobius"/>
    </source>
</evidence>
<sequence length="668" mass="71664">MLKKMNIKKKMILGFAVVIAMILGLGGLTIYEMNGISREAQIMSNMTIPKINIGSEAERTTRLMRFETMKYSYSFDEHVLAKAKELASTMQASNKKGLQIAEETGAEDLRDAINIAEDLLVEYMQGIATIEEGAQKSAEDSQAMGALYMAFLGGLNQYLEMQESGLQDDIASGSVEKVHDRHLKIVEAKEIGALGASCRIINLESIANRDPEHMKLGLETLDEIMKHIDRLRDNTTKKENLECLNKMRKAAVDCRAAESGIIAAWKLINDGLAMCVKSGVSIQELTSGAQSSGLAQATTFSKDSVKTVQWANTLNIIGLIAASVIAMLIAFVITRGIVKPIESIVDRIKDIAQGEGDLTKRVEVDSKDEIGELARWFNTFVEKVRGIVSEVSDATGDVAATSTEIAASAEEMAQGMQEQRDQVTQVSTAVEEMSSSVIEVAQKAADANRLAEEANRTADEGGSVVQDTVQGINEIATVVSESSVAVGELREQGEKIGQIVEVINDVADQTNLLALNAAIEAARAGEHGRGFAVVADEVRKLADRTTKATDDISNMIQTIQEGTNSAVERMNSGDEIATRGVELAQRAGQSLDQIVEGSGQVTAMVQNIAAAAEEQSAASEQISNNISSISAVIQQSAEGANQASQAALTLSEKSERLQSIVGQFKISA</sequence>
<dbReference type="SUPFAM" id="SSF58104">
    <property type="entry name" value="Methyl-accepting chemotaxis protein (MCP) signaling domain"/>
    <property type="match status" value="1"/>
</dbReference>
<feature type="domain" description="HAMP" evidence="7">
    <location>
        <begin position="335"/>
        <end position="389"/>
    </location>
</feature>
<dbReference type="SMART" id="SM00304">
    <property type="entry name" value="HAMP"/>
    <property type="match status" value="1"/>
</dbReference>
<organism evidence="8 9">
    <name type="scientific">Poriferisphaera corsica</name>
    <dbReference type="NCBI Taxonomy" id="2528020"/>
    <lineage>
        <taxon>Bacteria</taxon>
        <taxon>Pseudomonadati</taxon>
        <taxon>Planctomycetota</taxon>
        <taxon>Phycisphaerae</taxon>
        <taxon>Phycisphaerales</taxon>
        <taxon>Phycisphaeraceae</taxon>
        <taxon>Poriferisphaera</taxon>
    </lineage>
</organism>
<dbReference type="AlphaFoldDB" id="A0A517YTY4"/>
<dbReference type="GO" id="GO:0007165">
    <property type="term" value="P:signal transduction"/>
    <property type="evidence" value="ECO:0007669"/>
    <property type="project" value="UniProtKB-KW"/>
</dbReference>
<evidence type="ECO:0000256" key="4">
    <source>
        <dbReference type="PROSITE-ProRule" id="PRU00284"/>
    </source>
</evidence>
<dbReference type="SMART" id="SM00283">
    <property type="entry name" value="MA"/>
    <property type="match status" value="1"/>
</dbReference>
<proteinExistence type="inferred from homology"/>
<dbReference type="FunFam" id="1.10.287.950:FF:000001">
    <property type="entry name" value="Methyl-accepting chemotaxis sensory transducer"/>
    <property type="match status" value="1"/>
</dbReference>
<keyword evidence="2 4" id="KW-0807">Transducer</keyword>
<keyword evidence="9" id="KW-1185">Reference proteome</keyword>
<evidence type="ECO:0000256" key="1">
    <source>
        <dbReference type="ARBA" id="ARBA00004370"/>
    </source>
</evidence>
<dbReference type="PROSITE" id="PS50885">
    <property type="entry name" value="HAMP"/>
    <property type="match status" value="1"/>
</dbReference>
<dbReference type="Pfam" id="PF00672">
    <property type="entry name" value="HAMP"/>
    <property type="match status" value="1"/>
</dbReference>
<dbReference type="CDD" id="cd11386">
    <property type="entry name" value="MCP_signal"/>
    <property type="match status" value="1"/>
</dbReference>
<dbReference type="EMBL" id="CP036425">
    <property type="protein sequence ID" value="QDU33686.1"/>
    <property type="molecule type" value="Genomic_DNA"/>
</dbReference>
<dbReference type="GO" id="GO:0006935">
    <property type="term" value="P:chemotaxis"/>
    <property type="evidence" value="ECO:0007669"/>
    <property type="project" value="UniProtKB-ARBA"/>
</dbReference>
<dbReference type="InterPro" id="IPR024478">
    <property type="entry name" value="HlyB_4HB_MCP"/>
</dbReference>
<evidence type="ECO:0000259" key="6">
    <source>
        <dbReference type="PROSITE" id="PS50111"/>
    </source>
</evidence>
<dbReference type="InterPro" id="IPR003660">
    <property type="entry name" value="HAMP_dom"/>
</dbReference>
<dbReference type="Proteomes" id="UP000317369">
    <property type="component" value="Chromosome"/>
</dbReference>
<accession>A0A517YTY4</accession>
<reference evidence="8 9" key="1">
    <citation type="submission" date="2019-02" db="EMBL/GenBank/DDBJ databases">
        <title>Deep-cultivation of Planctomycetes and their phenomic and genomic characterization uncovers novel biology.</title>
        <authorList>
            <person name="Wiegand S."/>
            <person name="Jogler M."/>
            <person name="Boedeker C."/>
            <person name="Pinto D."/>
            <person name="Vollmers J."/>
            <person name="Rivas-Marin E."/>
            <person name="Kohn T."/>
            <person name="Peeters S.H."/>
            <person name="Heuer A."/>
            <person name="Rast P."/>
            <person name="Oberbeckmann S."/>
            <person name="Bunk B."/>
            <person name="Jeske O."/>
            <person name="Meyerdierks A."/>
            <person name="Storesund J.E."/>
            <person name="Kallscheuer N."/>
            <person name="Luecker S."/>
            <person name="Lage O.M."/>
            <person name="Pohl T."/>
            <person name="Merkel B.J."/>
            <person name="Hornburger P."/>
            <person name="Mueller R.-W."/>
            <person name="Bruemmer F."/>
            <person name="Labrenz M."/>
            <person name="Spormann A.M."/>
            <person name="Op den Camp H."/>
            <person name="Overmann J."/>
            <person name="Amann R."/>
            <person name="Jetten M.S.M."/>
            <person name="Mascher T."/>
            <person name="Medema M.H."/>
            <person name="Devos D.P."/>
            <person name="Kaster A.-K."/>
            <person name="Ovreas L."/>
            <person name="Rohde M."/>
            <person name="Galperin M.Y."/>
            <person name="Jogler C."/>
        </authorList>
    </citation>
    <scope>NUCLEOTIDE SEQUENCE [LARGE SCALE GENOMIC DNA]</scope>
    <source>
        <strain evidence="8 9">KS4</strain>
    </source>
</reference>
<evidence type="ECO:0000313" key="9">
    <source>
        <dbReference type="Proteomes" id="UP000317369"/>
    </source>
</evidence>
<dbReference type="RefSeq" id="WP_200761710.1">
    <property type="nucleotide sequence ID" value="NZ_CP036425.1"/>
</dbReference>
<dbReference type="PANTHER" id="PTHR32089">
    <property type="entry name" value="METHYL-ACCEPTING CHEMOTAXIS PROTEIN MCPB"/>
    <property type="match status" value="1"/>
</dbReference>
<dbReference type="Pfam" id="PF00015">
    <property type="entry name" value="MCPsignal"/>
    <property type="match status" value="1"/>
</dbReference>
<dbReference type="CDD" id="cd06225">
    <property type="entry name" value="HAMP"/>
    <property type="match status" value="1"/>
</dbReference>
<evidence type="ECO:0000256" key="2">
    <source>
        <dbReference type="ARBA" id="ARBA00023224"/>
    </source>
</evidence>
<evidence type="ECO:0000256" key="3">
    <source>
        <dbReference type="ARBA" id="ARBA00029447"/>
    </source>
</evidence>
<comment type="similarity">
    <text evidence="3">Belongs to the methyl-accepting chemotaxis (MCP) protein family.</text>
</comment>